<reference evidence="1" key="2">
    <citation type="journal article" date="2015" name="Data Brief">
        <title>Shoot transcriptome of the giant reed, Arundo donax.</title>
        <authorList>
            <person name="Barrero R.A."/>
            <person name="Guerrero F.D."/>
            <person name="Moolhuijzen P."/>
            <person name="Goolsby J.A."/>
            <person name="Tidwell J."/>
            <person name="Bellgard S.E."/>
            <person name="Bellgard M.I."/>
        </authorList>
    </citation>
    <scope>NUCLEOTIDE SEQUENCE</scope>
    <source>
        <tissue evidence="1">Shoot tissue taken approximately 20 cm above the soil surface</tissue>
    </source>
</reference>
<dbReference type="GO" id="GO:0034976">
    <property type="term" value="P:response to endoplasmic reticulum stress"/>
    <property type="evidence" value="ECO:0007669"/>
    <property type="project" value="InterPro"/>
</dbReference>
<dbReference type="Gene3D" id="2.120.10.80">
    <property type="entry name" value="Kelch-type beta propeller"/>
    <property type="match status" value="1"/>
</dbReference>
<dbReference type="PANTHER" id="PTHR46034">
    <property type="match status" value="1"/>
</dbReference>
<dbReference type="EMBL" id="GBRH01175292">
    <property type="protein sequence ID" value="JAE22604.1"/>
    <property type="molecule type" value="Transcribed_RNA"/>
</dbReference>
<dbReference type="SMART" id="SM00612">
    <property type="entry name" value="Kelch"/>
    <property type="match status" value="1"/>
</dbReference>
<reference evidence="1" key="1">
    <citation type="submission" date="2014-09" db="EMBL/GenBank/DDBJ databases">
        <authorList>
            <person name="Magalhaes I.L.F."/>
            <person name="Oliveira U."/>
            <person name="Santos F.R."/>
            <person name="Vidigal T.H.D.A."/>
            <person name="Brescovit A.D."/>
            <person name="Santos A.J."/>
        </authorList>
    </citation>
    <scope>NUCLEOTIDE SEQUENCE</scope>
    <source>
        <tissue evidence="1">Shoot tissue taken approximately 20 cm above the soil surface</tissue>
    </source>
</reference>
<dbReference type="AlphaFoldDB" id="A0A0A9GGT1"/>
<dbReference type="SUPFAM" id="SSF117281">
    <property type="entry name" value="Kelch motif"/>
    <property type="match status" value="1"/>
</dbReference>
<dbReference type="InterPro" id="IPR015915">
    <property type="entry name" value="Kelch-typ_b-propeller"/>
</dbReference>
<proteinExistence type="predicted"/>
<dbReference type="InterPro" id="IPR006652">
    <property type="entry name" value="Kelch_1"/>
</dbReference>
<protein>
    <submittedName>
        <fullName evidence="1">Uncharacterized protein</fullName>
    </submittedName>
</protein>
<dbReference type="PANTHER" id="PTHR46034:SF7">
    <property type="entry name" value="INFLUENZA VIRUS NS1A-BINDING PROTEIN"/>
    <property type="match status" value="1"/>
</dbReference>
<name>A0A0A9GGT1_ARUDO</name>
<sequence length="89" mass="9558">MGGYDGEKMVSSVEIYDPRLNSWRMGDPMSTPRGYAAAVNLDNSLFLIGGLRSNVQILDTVEVYSASSGWSVPSFSSIGKRSFASAVAM</sequence>
<dbReference type="Pfam" id="PF01344">
    <property type="entry name" value="Kelch_1"/>
    <property type="match status" value="2"/>
</dbReference>
<organism evidence="1">
    <name type="scientific">Arundo donax</name>
    <name type="common">Giant reed</name>
    <name type="synonym">Donax arundinaceus</name>
    <dbReference type="NCBI Taxonomy" id="35708"/>
    <lineage>
        <taxon>Eukaryota</taxon>
        <taxon>Viridiplantae</taxon>
        <taxon>Streptophyta</taxon>
        <taxon>Embryophyta</taxon>
        <taxon>Tracheophyta</taxon>
        <taxon>Spermatophyta</taxon>
        <taxon>Magnoliopsida</taxon>
        <taxon>Liliopsida</taxon>
        <taxon>Poales</taxon>
        <taxon>Poaceae</taxon>
        <taxon>PACMAD clade</taxon>
        <taxon>Arundinoideae</taxon>
        <taxon>Arundineae</taxon>
        <taxon>Arundo</taxon>
    </lineage>
</organism>
<evidence type="ECO:0000313" key="1">
    <source>
        <dbReference type="EMBL" id="JAE22604.1"/>
    </source>
</evidence>
<accession>A0A0A9GGT1</accession>
<dbReference type="InterPro" id="IPR044832">
    <property type="entry name" value="NRP-like"/>
</dbReference>